<dbReference type="GO" id="GO:0110001">
    <property type="term" value="C:toxin-antitoxin complex"/>
    <property type="evidence" value="ECO:0007669"/>
    <property type="project" value="InterPro"/>
</dbReference>
<proteinExistence type="predicted"/>
<dbReference type="Proteomes" id="UP000515291">
    <property type="component" value="Chromosome"/>
</dbReference>
<dbReference type="RefSeq" id="WP_089267222.1">
    <property type="nucleotide sequence ID" value="NZ_CP050292.1"/>
</dbReference>
<dbReference type="KEGG" id="trb:HB776_05425"/>
<evidence type="ECO:0000313" key="1">
    <source>
        <dbReference type="EMBL" id="QND70738.1"/>
    </source>
</evidence>
<dbReference type="AlphaFoldDB" id="A0A7G6TVF6"/>
<organism evidence="1 2">
    <name type="scientific">Tardiphaga robiniae</name>
    <dbReference type="NCBI Taxonomy" id="943830"/>
    <lineage>
        <taxon>Bacteria</taxon>
        <taxon>Pseudomonadati</taxon>
        <taxon>Pseudomonadota</taxon>
        <taxon>Alphaproteobacteria</taxon>
        <taxon>Hyphomicrobiales</taxon>
        <taxon>Nitrobacteraceae</taxon>
        <taxon>Tardiphaga</taxon>
    </lineage>
</organism>
<evidence type="ECO:0000313" key="2">
    <source>
        <dbReference type="Proteomes" id="UP000515291"/>
    </source>
</evidence>
<dbReference type="Pfam" id="PF09907">
    <property type="entry name" value="HigB_toxin"/>
    <property type="match status" value="1"/>
</dbReference>
<dbReference type="EMBL" id="CP050292">
    <property type="protein sequence ID" value="QND70738.1"/>
    <property type="molecule type" value="Genomic_DNA"/>
</dbReference>
<sequence>MRIIAWSVLASYAQTHPETKASLHRWRSLVRAAVWGSMEDVRLAAPGAKILNGERVRFEVAGGNFRMIVAFDFRRCIAFIKFIGSHAEYDRIDALTVSQF</sequence>
<name>A0A7G6TVF6_9BRAD</name>
<gene>
    <name evidence="1" type="ORF">HB776_05425</name>
</gene>
<dbReference type="InterPro" id="IPR018669">
    <property type="entry name" value="Toxin_HigB"/>
</dbReference>
<reference evidence="2" key="1">
    <citation type="journal article" date="2020" name="Mol. Plant Microbe">
        <title>Rhizobial microsymbionts of the narrowly endemic Oxytropis species growing in Kamchatka are characterized by significant genetic diversity and possess a set of genes that are associated with T3SS and T6SS secretion systems and can affect the development of symbiosis.</title>
        <authorList>
            <person name="Safronova V."/>
            <person name="Guro P."/>
            <person name="Sazanova A."/>
            <person name="Kuznetsova I."/>
            <person name="Belimov A."/>
            <person name="Yakubov V."/>
            <person name="Chirak E."/>
            <person name="Afonin A."/>
            <person name="Gogolev Y."/>
            <person name="Andronov E."/>
            <person name="Tikhonovich I."/>
        </authorList>
    </citation>
    <scope>NUCLEOTIDE SEQUENCE [LARGE SCALE GENOMIC DNA]</scope>
    <source>
        <strain evidence="2">581</strain>
    </source>
</reference>
<protein>
    <submittedName>
        <fullName evidence="1">Type II toxin-antitoxin system HigB family toxin</fullName>
    </submittedName>
</protein>
<dbReference type="GO" id="GO:0003723">
    <property type="term" value="F:RNA binding"/>
    <property type="evidence" value="ECO:0007669"/>
    <property type="project" value="InterPro"/>
</dbReference>
<accession>A0A7G6TVF6</accession>
<dbReference type="GO" id="GO:0004519">
    <property type="term" value="F:endonuclease activity"/>
    <property type="evidence" value="ECO:0007669"/>
    <property type="project" value="InterPro"/>
</dbReference>